<dbReference type="InterPro" id="IPR022790">
    <property type="entry name" value="GH26_dom"/>
</dbReference>
<evidence type="ECO:0000313" key="7">
    <source>
        <dbReference type="EMBL" id="ROP45634.1"/>
    </source>
</evidence>
<dbReference type="EMBL" id="RJKN01000001">
    <property type="protein sequence ID" value="ROP45634.1"/>
    <property type="molecule type" value="Genomic_DNA"/>
</dbReference>
<feature type="signal peptide" evidence="5">
    <location>
        <begin position="1"/>
        <end position="25"/>
    </location>
</feature>
<sequence length="316" mass="34007">MPSRRPAAAALLLVLLAGCSAPSTSPTPPPDEVVSPVGGSALAPAEGAYLGLYYGDRPPVETDAAVGRTPQVHLTYVGWEDDWPRSAEVRGDVDRGQVSLVSWEPFGVDLADVVAGRHDAMLRERARAAARLERPVLLDLAAEMNEEEGWGGHDPGLYVAFYRHVHDVVAPVAGDRVEWVWAPNNVDSPGAPPALDYYPGDAYVDWTGIDGYNWGTEDDDHAWESFADVMGPMYEELEPLGKPVIVAETSSAEDGGSKAAWVAEVVPSLREEMPAVRALVWFDVDKERDWRIGSSPGAEAAVRALAADPYLAAEVP</sequence>
<dbReference type="Gene3D" id="3.20.20.80">
    <property type="entry name" value="Glycosidases"/>
    <property type="match status" value="1"/>
</dbReference>
<proteinExistence type="inferred from homology"/>
<dbReference type="InterPro" id="IPR017853">
    <property type="entry name" value="GH"/>
</dbReference>
<organism evidence="7 8">
    <name type="scientific">Pseudokineococcus lusitanus</name>
    <dbReference type="NCBI Taxonomy" id="763993"/>
    <lineage>
        <taxon>Bacteria</taxon>
        <taxon>Bacillati</taxon>
        <taxon>Actinomycetota</taxon>
        <taxon>Actinomycetes</taxon>
        <taxon>Kineosporiales</taxon>
        <taxon>Kineosporiaceae</taxon>
        <taxon>Pseudokineococcus</taxon>
    </lineage>
</organism>
<evidence type="ECO:0000313" key="8">
    <source>
        <dbReference type="Proteomes" id="UP000276232"/>
    </source>
</evidence>
<feature type="active site" description="Proton donor" evidence="4">
    <location>
        <position position="143"/>
    </location>
</feature>
<dbReference type="InParanoid" id="A0A3N1HSY2"/>
<dbReference type="SUPFAM" id="SSF51445">
    <property type="entry name" value="(Trans)glycosidases"/>
    <property type="match status" value="1"/>
</dbReference>
<dbReference type="OrthoDB" id="9816550at2"/>
<protein>
    <submittedName>
        <fullName evidence="7">Glycosyl hydrolase family 26</fullName>
    </submittedName>
</protein>
<evidence type="ECO:0000259" key="6">
    <source>
        <dbReference type="PROSITE" id="PS51764"/>
    </source>
</evidence>
<feature type="domain" description="GH26" evidence="6">
    <location>
        <begin position="28"/>
        <end position="315"/>
    </location>
</feature>
<feature type="active site" description="Nucleophile" evidence="4">
    <location>
        <position position="248"/>
    </location>
</feature>
<dbReference type="PANTHER" id="PTHR40079:SF4">
    <property type="entry name" value="GH26 DOMAIN-CONTAINING PROTEIN-RELATED"/>
    <property type="match status" value="1"/>
</dbReference>
<keyword evidence="5" id="KW-0732">Signal</keyword>
<dbReference type="Proteomes" id="UP000276232">
    <property type="component" value="Unassembled WGS sequence"/>
</dbReference>
<dbReference type="RefSeq" id="WP_123378372.1">
    <property type="nucleotide sequence ID" value="NZ_RJKN01000001.1"/>
</dbReference>
<keyword evidence="3 4" id="KW-0326">Glycosidase</keyword>
<keyword evidence="8" id="KW-1185">Reference proteome</keyword>
<dbReference type="PANTHER" id="PTHR40079">
    <property type="entry name" value="MANNAN ENDO-1,4-BETA-MANNOSIDASE E-RELATED"/>
    <property type="match status" value="1"/>
</dbReference>
<dbReference type="PROSITE" id="PS51257">
    <property type="entry name" value="PROKAR_LIPOPROTEIN"/>
    <property type="match status" value="1"/>
</dbReference>
<dbReference type="PROSITE" id="PS51764">
    <property type="entry name" value="GH26"/>
    <property type="match status" value="1"/>
</dbReference>
<comment type="similarity">
    <text evidence="1 4">Belongs to the glycosyl hydrolase 26 family.</text>
</comment>
<feature type="chain" id="PRO_5038421581" evidence="5">
    <location>
        <begin position="26"/>
        <end position="316"/>
    </location>
</feature>
<accession>A0A3N1HSY2</accession>
<name>A0A3N1HSY2_9ACTN</name>
<keyword evidence="2 4" id="KW-0378">Hydrolase</keyword>
<evidence type="ECO:0000256" key="5">
    <source>
        <dbReference type="SAM" id="SignalP"/>
    </source>
</evidence>
<dbReference type="GO" id="GO:0006080">
    <property type="term" value="P:substituted mannan metabolic process"/>
    <property type="evidence" value="ECO:0007669"/>
    <property type="project" value="InterPro"/>
</dbReference>
<comment type="caution">
    <text evidence="7">The sequence shown here is derived from an EMBL/GenBank/DDBJ whole genome shotgun (WGS) entry which is preliminary data.</text>
</comment>
<evidence type="ECO:0000256" key="1">
    <source>
        <dbReference type="ARBA" id="ARBA00007754"/>
    </source>
</evidence>
<dbReference type="Pfam" id="PF02156">
    <property type="entry name" value="Glyco_hydro_26"/>
    <property type="match status" value="1"/>
</dbReference>
<evidence type="ECO:0000256" key="4">
    <source>
        <dbReference type="PROSITE-ProRule" id="PRU01100"/>
    </source>
</evidence>
<gene>
    <name evidence="7" type="ORF">EDC03_0239</name>
</gene>
<evidence type="ECO:0000256" key="3">
    <source>
        <dbReference type="ARBA" id="ARBA00023295"/>
    </source>
</evidence>
<dbReference type="GO" id="GO:0016985">
    <property type="term" value="F:mannan endo-1,4-beta-mannosidase activity"/>
    <property type="evidence" value="ECO:0007669"/>
    <property type="project" value="InterPro"/>
</dbReference>
<dbReference type="AlphaFoldDB" id="A0A3N1HSY2"/>
<evidence type="ECO:0000256" key="2">
    <source>
        <dbReference type="ARBA" id="ARBA00022801"/>
    </source>
</evidence>
<reference evidence="7 8" key="1">
    <citation type="journal article" date="2015" name="Stand. Genomic Sci.">
        <title>Genomic Encyclopedia of Bacterial and Archaeal Type Strains, Phase III: the genomes of soil and plant-associated and newly described type strains.</title>
        <authorList>
            <person name="Whitman W.B."/>
            <person name="Woyke T."/>
            <person name="Klenk H.P."/>
            <person name="Zhou Y."/>
            <person name="Lilburn T.G."/>
            <person name="Beck B.J."/>
            <person name="De Vos P."/>
            <person name="Vandamme P."/>
            <person name="Eisen J.A."/>
            <person name="Garrity G."/>
            <person name="Hugenholtz P."/>
            <person name="Kyrpides N.C."/>
        </authorList>
    </citation>
    <scope>NUCLEOTIDE SEQUENCE [LARGE SCALE GENOMIC DNA]</scope>
    <source>
        <strain evidence="7 8">CECT 7306</strain>
    </source>
</reference>
<dbReference type="InterPro" id="IPR000805">
    <property type="entry name" value="Glyco_hydro_26"/>
</dbReference>